<dbReference type="Proteomes" id="UP000249115">
    <property type="component" value="Unassembled WGS sequence"/>
</dbReference>
<name>A0A2W7SYG7_9BACT</name>
<gene>
    <name evidence="4" type="ORF">LV84_02224</name>
</gene>
<sequence>MVYVELHRPFFINGIFVPYNFYKLTLAYALDPYRAGQCRKAFLIDYTLVSNLRMNLSDPSTWKDKLSNFRQLGGIETSVLDNGAGRGTRIAWINTGAGLRFKVVLDRGMDILDAFHNEHSLSWISNAGHIAAQPFSNQGIDWLRTFGGGLLTTCGIASMGPPNSDETGSRGLHGNYSNTPAELISIKQPDIYSGDLSYEIVGIIRETTTFGPSLEVKRTISGRLGSAEINIKDEVFNRGNSPAPHMVLYHINCGWPLIDDGTRIVWKGEIQKRESDDSISDFNKKNRFTKCAAPLDEHSAFGEDVAFIDPSTDENDQVTCGYMNDNLELGLSISFSKKQMPWLINWQHWGKNEYVTALEPATNPPIGQAAARENGTLILLKPGESRTYEIKLEVLKGQTVNEFKI</sequence>
<evidence type="ECO:0000256" key="3">
    <source>
        <dbReference type="ARBA" id="ARBA00022837"/>
    </source>
</evidence>
<dbReference type="Pfam" id="PF14486">
    <property type="entry name" value="DUF4432"/>
    <property type="match status" value="1"/>
</dbReference>
<dbReference type="GO" id="GO:0030246">
    <property type="term" value="F:carbohydrate binding"/>
    <property type="evidence" value="ECO:0007669"/>
    <property type="project" value="InterPro"/>
</dbReference>
<organism evidence="4 5">
    <name type="scientific">Algoriphagus ratkowskyi</name>
    <dbReference type="NCBI Taxonomy" id="57028"/>
    <lineage>
        <taxon>Bacteria</taxon>
        <taxon>Pseudomonadati</taxon>
        <taxon>Bacteroidota</taxon>
        <taxon>Cytophagia</taxon>
        <taxon>Cytophagales</taxon>
        <taxon>Cyclobacteriaceae</taxon>
        <taxon>Algoriphagus</taxon>
    </lineage>
</organism>
<comment type="subunit">
    <text evidence="2">Monomer.</text>
</comment>
<dbReference type="GO" id="GO:0005975">
    <property type="term" value="P:carbohydrate metabolic process"/>
    <property type="evidence" value="ECO:0007669"/>
    <property type="project" value="InterPro"/>
</dbReference>
<proteinExistence type="predicted"/>
<keyword evidence="3" id="KW-0106">Calcium</keyword>
<dbReference type="SUPFAM" id="SSF74650">
    <property type="entry name" value="Galactose mutarotase-like"/>
    <property type="match status" value="1"/>
</dbReference>
<reference evidence="4 5" key="1">
    <citation type="submission" date="2018-06" db="EMBL/GenBank/DDBJ databases">
        <title>Genomic Encyclopedia of Archaeal and Bacterial Type Strains, Phase II (KMG-II): from individual species to whole genera.</title>
        <authorList>
            <person name="Goeker M."/>
        </authorList>
    </citation>
    <scope>NUCLEOTIDE SEQUENCE [LARGE SCALE GENOMIC DNA]</scope>
    <source>
        <strain evidence="4 5">DSM 22686</strain>
    </source>
</reference>
<dbReference type="InterPro" id="IPR011013">
    <property type="entry name" value="Gal_mutarotase_sf_dom"/>
</dbReference>
<dbReference type="GO" id="GO:0003824">
    <property type="term" value="F:catalytic activity"/>
    <property type="evidence" value="ECO:0007669"/>
    <property type="project" value="InterPro"/>
</dbReference>
<accession>A0A2W7SYG7</accession>
<evidence type="ECO:0000313" key="5">
    <source>
        <dbReference type="Proteomes" id="UP000249115"/>
    </source>
</evidence>
<evidence type="ECO:0000256" key="1">
    <source>
        <dbReference type="ARBA" id="ARBA00001913"/>
    </source>
</evidence>
<dbReference type="CDD" id="cd09023">
    <property type="entry name" value="Aldose_epim_Ec_c4013"/>
    <property type="match status" value="1"/>
</dbReference>
<evidence type="ECO:0000256" key="2">
    <source>
        <dbReference type="ARBA" id="ARBA00011245"/>
    </source>
</evidence>
<comment type="caution">
    <text evidence="4">The sequence shown here is derived from an EMBL/GenBank/DDBJ whole genome shotgun (WGS) entry which is preliminary data.</text>
</comment>
<dbReference type="InterPro" id="IPR027839">
    <property type="entry name" value="DUF4432"/>
</dbReference>
<dbReference type="InterPro" id="IPR014718">
    <property type="entry name" value="GH-type_carb-bd"/>
</dbReference>
<comment type="cofactor">
    <cofactor evidence="1">
        <name>Ca(2+)</name>
        <dbReference type="ChEBI" id="CHEBI:29108"/>
    </cofactor>
</comment>
<protein>
    <submittedName>
        <fullName evidence="4">Galactose mutarotase-like enzyme</fullName>
    </submittedName>
</protein>
<dbReference type="AlphaFoldDB" id="A0A2W7SYG7"/>
<evidence type="ECO:0000313" key="4">
    <source>
        <dbReference type="EMBL" id="PZX55862.1"/>
    </source>
</evidence>
<dbReference type="Gene3D" id="2.70.98.10">
    <property type="match status" value="1"/>
</dbReference>
<dbReference type="EMBL" id="QKZU01000008">
    <property type="protein sequence ID" value="PZX55862.1"/>
    <property type="molecule type" value="Genomic_DNA"/>
</dbReference>